<comment type="caution">
    <text evidence="1">The sequence shown here is derived from an EMBL/GenBank/DDBJ whole genome shotgun (WGS) entry which is preliminary data.</text>
</comment>
<evidence type="ECO:0000313" key="1">
    <source>
        <dbReference type="EMBL" id="KAL0929537.1"/>
    </source>
</evidence>
<reference evidence="1 2" key="1">
    <citation type="journal article" date="2020" name="Phytopathology">
        <title>Genome Sequence Resources of Colletotrichum truncatum, C. plurivorum, C. musicola, and C. sojae: Four Species Pathogenic to Soybean (Glycine max).</title>
        <authorList>
            <person name="Rogerio F."/>
            <person name="Boufleur T.R."/>
            <person name="Ciampi-Guillardi M."/>
            <person name="Sukno S.A."/>
            <person name="Thon M.R."/>
            <person name="Massola Junior N.S."/>
            <person name="Baroncelli R."/>
        </authorList>
    </citation>
    <scope>NUCLEOTIDE SEQUENCE [LARGE SCALE GENOMIC DNA]</scope>
    <source>
        <strain evidence="1 2">CMES1059</strain>
    </source>
</reference>
<organism evidence="1 2">
    <name type="scientific">Colletotrichum truncatum</name>
    <name type="common">Anthracnose fungus</name>
    <name type="synonym">Colletotrichum capsici</name>
    <dbReference type="NCBI Taxonomy" id="5467"/>
    <lineage>
        <taxon>Eukaryota</taxon>
        <taxon>Fungi</taxon>
        <taxon>Dikarya</taxon>
        <taxon>Ascomycota</taxon>
        <taxon>Pezizomycotina</taxon>
        <taxon>Sordariomycetes</taxon>
        <taxon>Hypocreomycetidae</taxon>
        <taxon>Glomerellales</taxon>
        <taxon>Glomerellaceae</taxon>
        <taxon>Colletotrichum</taxon>
        <taxon>Colletotrichum truncatum species complex</taxon>
    </lineage>
</organism>
<accession>A0ACC3YCJ5</accession>
<protein>
    <submittedName>
        <fullName evidence="1">Zinc finger protein</fullName>
    </submittedName>
</protein>
<proteinExistence type="predicted"/>
<evidence type="ECO:0000313" key="2">
    <source>
        <dbReference type="Proteomes" id="UP000805649"/>
    </source>
</evidence>
<name>A0ACC3YCJ5_COLTU</name>
<gene>
    <name evidence="1" type="ORF">CTRU02_215436</name>
</gene>
<keyword evidence="2" id="KW-1185">Reference proteome</keyword>
<sequence>MAFTCGTCWQTWPTCRSRDQHVAAKFHEVPDFECDSCDRYFQSQQAVEQHMNARDHWADSASDEPNHYCDYDSCSEVFHDEEDLRNHEIEKHFYCDPCDREFQDLNSIKMHRNSKQHRGTNISCPFCHGPYVTTGGVFHHLEQGGCSKAPLDRIKVYEAVKGKDPNGVLTERLLNWSGSSSFEATHKSYNARAQAFECFLCGSHFERLDSLNQHLNSPKHQHQQDLYHCPNRSCGKKFRTLAAVGNHLESESCNFMRFEDVQETAKRIFDPGHMIAF</sequence>
<dbReference type="EMBL" id="VUJX02000016">
    <property type="protein sequence ID" value="KAL0929537.1"/>
    <property type="molecule type" value="Genomic_DNA"/>
</dbReference>
<dbReference type="Proteomes" id="UP000805649">
    <property type="component" value="Unassembled WGS sequence"/>
</dbReference>